<evidence type="ECO:0000313" key="2">
    <source>
        <dbReference type="EMBL" id="GAA1161060.1"/>
    </source>
</evidence>
<keyword evidence="1" id="KW-0472">Membrane</keyword>
<sequence>MTGTLTFLRAFLRRDRWFYVWFGVGVPILYVSQAWSVDGLYATQAEFDRAAAGMEGNAALVAMAGPARALNTVGGQVTWQASAFGAIVVGLMVMVLVGRHTRTEEETGRDELLRAAPVGRYATTTAALLDAALGSVVVGALVTASLVAYGLATADSVGLGVGVALCGWFFAGVTLLAAQLVGSARGTYGLVGAVIGLAYGLRAIGDVSAPALSWVSPIGWYQGMHPFSGLRWWPALLLVVGSLAFAAAGYVVFDRRDFGAGVLASRPGPAHAGRGLRSGLGLAWRLQRPAFLGWALGLAVAGLSFGVMGNDVDALVGDSDLSKQMILDLGGSVADAFYAAMIAMLAALAGGYAISSALRPYGEEEGGRLEPVLATALSRSRWLLGHVVVTVLGTVAVLLVAGLGLGTTYALVTGDGSAVVRMTADLASYLPAVLVLSGVARLLHGVAPRASRAAWLGLLLVWVVMMFGEVLRLPPWLQDLSPFEHLAPVPAQSFSWPPFLVLSAVAVALSVAGQVAFARRDVH</sequence>
<feature type="transmembrane region" description="Helical" evidence="1">
    <location>
        <begin position="232"/>
        <end position="253"/>
    </location>
</feature>
<organism evidence="2 3">
    <name type="scientific">Nocardioides aquiterrae</name>
    <dbReference type="NCBI Taxonomy" id="203799"/>
    <lineage>
        <taxon>Bacteria</taxon>
        <taxon>Bacillati</taxon>
        <taxon>Actinomycetota</taxon>
        <taxon>Actinomycetes</taxon>
        <taxon>Propionibacteriales</taxon>
        <taxon>Nocardioidaceae</taxon>
        <taxon>Nocardioides</taxon>
    </lineage>
</organism>
<keyword evidence="1" id="KW-0812">Transmembrane</keyword>
<feature type="transmembrane region" description="Helical" evidence="1">
    <location>
        <begin position="494"/>
        <end position="517"/>
    </location>
</feature>
<name>A0ABP4F8H1_9ACTN</name>
<dbReference type="EMBL" id="BAAAJE010000028">
    <property type="protein sequence ID" value="GAA1161060.1"/>
    <property type="molecule type" value="Genomic_DNA"/>
</dbReference>
<protein>
    <submittedName>
        <fullName evidence="2">Exporter of polyketide antibiotics</fullName>
    </submittedName>
</protein>
<feature type="transmembrane region" description="Helical" evidence="1">
    <location>
        <begin position="190"/>
        <end position="212"/>
    </location>
</feature>
<evidence type="ECO:0000256" key="1">
    <source>
        <dbReference type="SAM" id="Phobius"/>
    </source>
</evidence>
<proteinExistence type="predicted"/>
<accession>A0ABP4F8H1</accession>
<feature type="transmembrane region" description="Helical" evidence="1">
    <location>
        <begin position="118"/>
        <end position="151"/>
    </location>
</feature>
<feature type="transmembrane region" description="Helical" evidence="1">
    <location>
        <begin position="157"/>
        <end position="178"/>
    </location>
</feature>
<feature type="transmembrane region" description="Helical" evidence="1">
    <location>
        <begin position="426"/>
        <end position="443"/>
    </location>
</feature>
<reference evidence="3" key="1">
    <citation type="journal article" date="2019" name="Int. J. Syst. Evol. Microbiol.">
        <title>The Global Catalogue of Microorganisms (GCM) 10K type strain sequencing project: providing services to taxonomists for standard genome sequencing and annotation.</title>
        <authorList>
            <consortium name="The Broad Institute Genomics Platform"/>
            <consortium name="The Broad Institute Genome Sequencing Center for Infectious Disease"/>
            <person name="Wu L."/>
            <person name="Ma J."/>
        </authorList>
    </citation>
    <scope>NUCLEOTIDE SEQUENCE [LARGE SCALE GENOMIC DNA]</scope>
    <source>
        <strain evidence="3">JCM 11813</strain>
    </source>
</reference>
<dbReference type="Proteomes" id="UP001499979">
    <property type="component" value="Unassembled WGS sequence"/>
</dbReference>
<feature type="transmembrane region" description="Helical" evidence="1">
    <location>
        <begin position="382"/>
        <end position="406"/>
    </location>
</feature>
<feature type="transmembrane region" description="Helical" evidence="1">
    <location>
        <begin position="77"/>
        <end position="97"/>
    </location>
</feature>
<evidence type="ECO:0000313" key="3">
    <source>
        <dbReference type="Proteomes" id="UP001499979"/>
    </source>
</evidence>
<dbReference type="RefSeq" id="WP_343910227.1">
    <property type="nucleotide sequence ID" value="NZ_BAAAJE010000028.1"/>
</dbReference>
<keyword evidence="1" id="KW-1133">Transmembrane helix</keyword>
<comment type="caution">
    <text evidence="2">The sequence shown here is derived from an EMBL/GenBank/DDBJ whole genome shotgun (WGS) entry which is preliminary data.</text>
</comment>
<gene>
    <name evidence="2" type="ORF">GCM10009606_43820</name>
</gene>
<feature type="transmembrane region" description="Helical" evidence="1">
    <location>
        <begin position="455"/>
        <end position="474"/>
    </location>
</feature>
<keyword evidence="3" id="KW-1185">Reference proteome</keyword>
<feature type="transmembrane region" description="Helical" evidence="1">
    <location>
        <begin position="291"/>
        <end position="309"/>
    </location>
</feature>
<feature type="transmembrane region" description="Helical" evidence="1">
    <location>
        <begin position="337"/>
        <end position="361"/>
    </location>
</feature>
<feature type="transmembrane region" description="Helical" evidence="1">
    <location>
        <begin position="17"/>
        <end position="35"/>
    </location>
</feature>